<proteinExistence type="predicted"/>
<keyword evidence="3" id="KW-1185">Reference proteome</keyword>
<feature type="domain" description="Aminoglycoside phosphotransferase" evidence="1">
    <location>
        <begin position="30"/>
        <end position="266"/>
    </location>
</feature>
<sequence>MSGAVEGLDLPALEAYFAERVEGFTGPLSARLLSGGRSNLTYLLTAGEYRWVLRRPPLGGLTPSAHDMLREYRIVSALADSGVPVARAVVSSDATGPLGVQFAVVEFVDGSVIRTEEELAALDQAQVDACAFALVDVLARLHAVDPAAVGLADFGRPQGYLTRQVRRWYDQWQRVRTAELPDVDALHARLAELCPVESGASIVHGDFRIDNVILDPADPTDIRAVVDWEMAALGDPLADLGLHLAYADPAFAPVLAGSAAATSPRMPAADALIDRYVAATGRGLGAFSFYLGLAYFKIAVIAEGIHARHLQGLTRGEGFDRVGEATAPLAAAGLQALADRTYDGKAVPA</sequence>
<comment type="caution">
    <text evidence="2">The sequence shown here is derived from an EMBL/GenBank/DDBJ whole genome shotgun (WGS) entry which is preliminary data.</text>
</comment>
<dbReference type="Gene3D" id="3.90.1200.10">
    <property type="match status" value="1"/>
</dbReference>
<reference evidence="2 3" key="1">
    <citation type="submission" date="2022-04" db="EMBL/GenBank/DDBJ databases">
        <title>Genome diversity in the genus Frankia.</title>
        <authorList>
            <person name="Carlos-Shanley C."/>
            <person name="Hahn D."/>
        </authorList>
    </citation>
    <scope>NUCLEOTIDE SEQUENCE [LARGE SCALE GENOMIC DNA]</scope>
    <source>
        <strain evidence="2 3">Ag45/Mut15</strain>
    </source>
</reference>
<dbReference type="InterPro" id="IPR002575">
    <property type="entry name" value="Aminoglycoside_PTrfase"/>
</dbReference>
<dbReference type="Pfam" id="PF01636">
    <property type="entry name" value="APH"/>
    <property type="match status" value="1"/>
</dbReference>
<protein>
    <submittedName>
        <fullName evidence="2">Phosphotransferase family protein</fullName>
    </submittedName>
</protein>
<accession>A0ABT0K1N8</accession>
<dbReference type="EMBL" id="JALKFT010000020">
    <property type="protein sequence ID" value="MCK9877711.1"/>
    <property type="molecule type" value="Genomic_DNA"/>
</dbReference>
<dbReference type="InterPro" id="IPR052898">
    <property type="entry name" value="ACAD10-like"/>
</dbReference>
<gene>
    <name evidence="2" type="ORF">MXD59_18340</name>
</gene>
<dbReference type="Gene3D" id="3.30.200.20">
    <property type="entry name" value="Phosphorylase Kinase, domain 1"/>
    <property type="match status" value="1"/>
</dbReference>
<organism evidence="2 3">
    <name type="scientific">Frankia umida</name>
    <dbReference type="NCBI Taxonomy" id="573489"/>
    <lineage>
        <taxon>Bacteria</taxon>
        <taxon>Bacillati</taxon>
        <taxon>Actinomycetota</taxon>
        <taxon>Actinomycetes</taxon>
        <taxon>Frankiales</taxon>
        <taxon>Frankiaceae</taxon>
        <taxon>Frankia</taxon>
    </lineage>
</organism>
<dbReference type="SUPFAM" id="SSF56112">
    <property type="entry name" value="Protein kinase-like (PK-like)"/>
    <property type="match status" value="1"/>
</dbReference>
<dbReference type="Proteomes" id="UP001201873">
    <property type="component" value="Unassembled WGS sequence"/>
</dbReference>
<evidence type="ECO:0000313" key="3">
    <source>
        <dbReference type="Proteomes" id="UP001201873"/>
    </source>
</evidence>
<dbReference type="InterPro" id="IPR041726">
    <property type="entry name" value="ACAD10_11_N"/>
</dbReference>
<dbReference type="RefSeq" id="WP_248825911.1">
    <property type="nucleotide sequence ID" value="NZ_JALKFT010000020.1"/>
</dbReference>
<evidence type="ECO:0000313" key="2">
    <source>
        <dbReference type="EMBL" id="MCK9877711.1"/>
    </source>
</evidence>
<dbReference type="PANTHER" id="PTHR47829">
    <property type="entry name" value="HYDROLASE, PUTATIVE (AFU_ORTHOLOGUE AFUA_1G12880)-RELATED"/>
    <property type="match status" value="1"/>
</dbReference>
<name>A0ABT0K1N8_9ACTN</name>
<dbReference type="InterPro" id="IPR011009">
    <property type="entry name" value="Kinase-like_dom_sf"/>
</dbReference>
<dbReference type="CDD" id="cd05154">
    <property type="entry name" value="ACAD10_11_N-like"/>
    <property type="match status" value="1"/>
</dbReference>
<evidence type="ECO:0000259" key="1">
    <source>
        <dbReference type="Pfam" id="PF01636"/>
    </source>
</evidence>
<dbReference type="PANTHER" id="PTHR47829:SF1">
    <property type="entry name" value="HAD FAMILY PHOSPHATASE"/>
    <property type="match status" value="1"/>
</dbReference>